<gene>
    <name evidence="1" type="ORF">AVEN_189884_1</name>
</gene>
<comment type="caution">
    <text evidence="1">The sequence shown here is derived from an EMBL/GenBank/DDBJ whole genome shotgun (WGS) entry which is preliminary data.</text>
</comment>
<evidence type="ECO:0000313" key="1">
    <source>
        <dbReference type="EMBL" id="GBM27116.1"/>
    </source>
</evidence>
<name>A0A4Y2EFR9_ARAVE</name>
<accession>A0A4Y2EFR9</accession>
<reference evidence="1 2" key="1">
    <citation type="journal article" date="2019" name="Sci. Rep.">
        <title>Orb-weaving spider Araneus ventricosus genome elucidates the spidroin gene catalogue.</title>
        <authorList>
            <person name="Kono N."/>
            <person name="Nakamura H."/>
            <person name="Ohtoshi R."/>
            <person name="Moran D.A.P."/>
            <person name="Shinohara A."/>
            <person name="Yoshida Y."/>
            <person name="Fujiwara M."/>
            <person name="Mori M."/>
            <person name="Tomita M."/>
            <person name="Arakawa K."/>
        </authorList>
    </citation>
    <scope>NUCLEOTIDE SEQUENCE [LARGE SCALE GENOMIC DNA]</scope>
</reference>
<dbReference type="Proteomes" id="UP000499080">
    <property type="component" value="Unassembled WGS sequence"/>
</dbReference>
<keyword evidence="2" id="KW-1185">Reference proteome</keyword>
<protein>
    <submittedName>
        <fullName evidence="1">Uncharacterized protein</fullName>
    </submittedName>
</protein>
<evidence type="ECO:0000313" key="2">
    <source>
        <dbReference type="Proteomes" id="UP000499080"/>
    </source>
</evidence>
<dbReference type="EMBL" id="BGPR01000576">
    <property type="protein sequence ID" value="GBM27116.1"/>
    <property type="molecule type" value="Genomic_DNA"/>
</dbReference>
<organism evidence="1 2">
    <name type="scientific">Araneus ventricosus</name>
    <name type="common">Orbweaver spider</name>
    <name type="synonym">Epeira ventricosa</name>
    <dbReference type="NCBI Taxonomy" id="182803"/>
    <lineage>
        <taxon>Eukaryota</taxon>
        <taxon>Metazoa</taxon>
        <taxon>Ecdysozoa</taxon>
        <taxon>Arthropoda</taxon>
        <taxon>Chelicerata</taxon>
        <taxon>Arachnida</taxon>
        <taxon>Araneae</taxon>
        <taxon>Araneomorphae</taxon>
        <taxon>Entelegynae</taxon>
        <taxon>Araneoidea</taxon>
        <taxon>Araneidae</taxon>
        <taxon>Araneus</taxon>
    </lineage>
</organism>
<dbReference type="AlphaFoldDB" id="A0A4Y2EFR9"/>
<proteinExistence type="predicted"/>
<sequence length="162" mass="18027">MVRFSAFHLRRCGFITGLNSEQPIGAVPRSPSVDSLPLMPEYLPALPRNKRLQVAEDYFSLLVTVHLSVHQYQIIVYLEVTSNSSRSLTTSIRLTAFGEQNPLQEELSLKVDLSAPKQTNAFLAYSYQPVGRIHSVGVSALEDNKGTTTAVESIEINYLYPV</sequence>